<sequence length="156" mass="16934">MFAPFNPKALLFFAARLPQFIDRRQIGMQNLLLIFNPIGQIASACFMAYALAGVAIRKILGKSRHGGKVLGLSIAMAGVALLSGRPLLRCKPAAQCPKVARMEMKLVSRHRSSVGLRWPSKRIAALHRLPIQIGMGCAMRLALRSDGCAQPTTSDP</sequence>
<gene>
    <name evidence="2" type="ordered locus">Veis_2056</name>
</gene>
<feature type="transmembrane region" description="Helical" evidence="1">
    <location>
        <begin position="33"/>
        <end position="57"/>
    </location>
</feature>
<dbReference type="KEGG" id="vei:Veis_2056"/>
<evidence type="ECO:0000313" key="2">
    <source>
        <dbReference type="EMBL" id="ABM57806.1"/>
    </source>
</evidence>
<dbReference type="eggNOG" id="COG1280">
    <property type="taxonomic scope" value="Bacteria"/>
</dbReference>
<keyword evidence="1" id="KW-1133">Transmembrane helix</keyword>
<evidence type="ECO:0000256" key="1">
    <source>
        <dbReference type="SAM" id="Phobius"/>
    </source>
</evidence>
<keyword evidence="3" id="KW-1185">Reference proteome</keyword>
<dbReference type="AlphaFoldDB" id="A1WJJ9"/>
<reference evidence="3" key="1">
    <citation type="submission" date="2006-12" db="EMBL/GenBank/DDBJ databases">
        <title>Complete sequence of chromosome 1 of Verminephrobacter eiseniae EF01-2.</title>
        <authorList>
            <person name="Copeland A."/>
            <person name="Lucas S."/>
            <person name="Lapidus A."/>
            <person name="Barry K."/>
            <person name="Detter J.C."/>
            <person name="Glavina del Rio T."/>
            <person name="Dalin E."/>
            <person name="Tice H."/>
            <person name="Pitluck S."/>
            <person name="Chertkov O."/>
            <person name="Brettin T."/>
            <person name="Bruce D."/>
            <person name="Han C."/>
            <person name="Tapia R."/>
            <person name="Gilna P."/>
            <person name="Schmutz J."/>
            <person name="Larimer F."/>
            <person name="Land M."/>
            <person name="Hauser L."/>
            <person name="Kyrpides N."/>
            <person name="Kim E."/>
            <person name="Stahl D."/>
            <person name="Richardson P."/>
        </authorList>
    </citation>
    <scope>NUCLEOTIDE SEQUENCE [LARGE SCALE GENOMIC DNA]</scope>
    <source>
        <strain evidence="3">EF01-2</strain>
    </source>
</reference>
<dbReference type="STRING" id="391735.Veis_2056"/>
<dbReference type="Proteomes" id="UP000000374">
    <property type="component" value="Chromosome"/>
</dbReference>
<organism evidence="2 3">
    <name type="scientific">Verminephrobacter eiseniae (strain EF01-2)</name>
    <dbReference type="NCBI Taxonomy" id="391735"/>
    <lineage>
        <taxon>Bacteria</taxon>
        <taxon>Pseudomonadati</taxon>
        <taxon>Pseudomonadota</taxon>
        <taxon>Betaproteobacteria</taxon>
        <taxon>Burkholderiales</taxon>
        <taxon>Comamonadaceae</taxon>
        <taxon>Verminephrobacter</taxon>
    </lineage>
</organism>
<dbReference type="HOGENOM" id="CLU_1685822_0_0_4"/>
<dbReference type="EMBL" id="CP000542">
    <property type="protein sequence ID" value="ABM57806.1"/>
    <property type="molecule type" value="Genomic_DNA"/>
</dbReference>
<accession>A1WJJ9</accession>
<protein>
    <submittedName>
        <fullName evidence="2">Uncharacterized protein</fullName>
    </submittedName>
</protein>
<evidence type="ECO:0000313" key="3">
    <source>
        <dbReference type="Proteomes" id="UP000000374"/>
    </source>
</evidence>
<feature type="transmembrane region" description="Helical" evidence="1">
    <location>
        <begin position="69"/>
        <end position="88"/>
    </location>
</feature>
<keyword evidence="1" id="KW-0472">Membrane</keyword>
<name>A1WJJ9_VEREI</name>
<keyword evidence="1" id="KW-0812">Transmembrane</keyword>
<proteinExistence type="predicted"/>